<keyword evidence="5" id="KW-1185">Reference proteome</keyword>
<sequence>MNTKNIFSFLYFIVITILNGSCQQYYKVEWLELNPANFCTQQRKLISLFSTKINKYEIDLNRAYSAIVLSLKFNATQVRKIKNECKFVINTEQFDKNGGIYLNILKMKLRQQKYSEKCIDSIQIKYNGNIKQQICGTISNNKLTSYEDLTGKLKISLNIDSSVPFLKDDDFIEFQFVATAFKHCSDKMDKDFNCKPNNAKSCIDKRFVNDSIVNCIEPYCNDEPLLGCTSSSVYITDSFDENSANENIVQIFLSAVTSLILTMLTCGTFIWLIYKIKRCCSPPSQQQTQTRRRRRHNTEIVSTSEISPSAPPKDDLPPSYSELFPSVAAAAEQSSVRKQDDSAETP</sequence>
<evidence type="ECO:0008006" key="6">
    <source>
        <dbReference type="Google" id="ProtNLM"/>
    </source>
</evidence>
<keyword evidence="2" id="KW-1133">Transmembrane helix</keyword>
<organism evidence="4 5">
    <name type="scientific">Polypedilum vanderplanki</name>
    <name type="common">Sleeping chironomid midge</name>
    <dbReference type="NCBI Taxonomy" id="319348"/>
    <lineage>
        <taxon>Eukaryota</taxon>
        <taxon>Metazoa</taxon>
        <taxon>Ecdysozoa</taxon>
        <taxon>Arthropoda</taxon>
        <taxon>Hexapoda</taxon>
        <taxon>Insecta</taxon>
        <taxon>Pterygota</taxon>
        <taxon>Neoptera</taxon>
        <taxon>Endopterygota</taxon>
        <taxon>Diptera</taxon>
        <taxon>Nematocera</taxon>
        <taxon>Chironomoidea</taxon>
        <taxon>Chironomidae</taxon>
        <taxon>Chironominae</taxon>
        <taxon>Polypedilum</taxon>
        <taxon>Polypedilum</taxon>
    </lineage>
</organism>
<feature type="chain" id="PRO_5039905142" description="Transmembrane protein" evidence="3">
    <location>
        <begin position="23"/>
        <end position="346"/>
    </location>
</feature>
<evidence type="ECO:0000256" key="2">
    <source>
        <dbReference type="SAM" id="Phobius"/>
    </source>
</evidence>
<keyword evidence="2" id="KW-0812">Transmembrane</keyword>
<feature type="signal peptide" evidence="3">
    <location>
        <begin position="1"/>
        <end position="22"/>
    </location>
</feature>
<evidence type="ECO:0000256" key="1">
    <source>
        <dbReference type="SAM" id="MobiDB-lite"/>
    </source>
</evidence>
<feature type="region of interest" description="Disordered" evidence="1">
    <location>
        <begin position="283"/>
        <end position="321"/>
    </location>
</feature>
<keyword evidence="2" id="KW-0472">Membrane</keyword>
<dbReference type="Proteomes" id="UP001107558">
    <property type="component" value="Chromosome 3"/>
</dbReference>
<comment type="caution">
    <text evidence="4">The sequence shown here is derived from an EMBL/GenBank/DDBJ whole genome shotgun (WGS) entry which is preliminary data.</text>
</comment>
<evidence type="ECO:0000313" key="4">
    <source>
        <dbReference type="EMBL" id="KAG5670361.1"/>
    </source>
</evidence>
<feature type="transmembrane region" description="Helical" evidence="2">
    <location>
        <begin position="251"/>
        <end position="274"/>
    </location>
</feature>
<evidence type="ECO:0000256" key="3">
    <source>
        <dbReference type="SAM" id="SignalP"/>
    </source>
</evidence>
<reference evidence="4" key="1">
    <citation type="submission" date="2021-03" db="EMBL/GenBank/DDBJ databases">
        <title>Chromosome level genome of the anhydrobiotic midge Polypedilum vanderplanki.</title>
        <authorList>
            <person name="Yoshida Y."/>
            <person name="Kikawada T."/>
            <person name="Gusev O."/>
        </authorList>
    </citation>
    <scope>NUCLEOTIDE SEQUENCE</scope>
    <source>
        <strain evidence="4">NIAS01</strain>
        <tissue evidence="4">Whole body or cell culture</tissue>
    </source>
</reference>
<accession>A0A9J6BKF0</accession>
<proteinExistence type="predicted"/>
<name>A0A9J6BKF0_POLVA</name>
<evidence type="ECO:0000313" key="5">
    <source>
        <dbReference type="Proteomes" id="UP001107558"/>
    </source>
</evidence>
<dbReference type="OrthoDB" id="47276at2759"/>
<gene>
    <name evidence="4" type="ORF">PVAND_000632</name>
</gene>
<dbReference type="EMBL" id="JADBJN010000003">
    <property type="protein sequence ID" value="KAG5670361.1"/>
    <property type="molecule type" value="Genomic_DNA"/>
</dbReference>
<protein>
    <recommendedName>
        <fullName evidence="6">Transmembrane protein</fullName>
    </recommendedName>
</protein>
<dbReference type="AlphaFoldDB" id="A0A9J6BKF0"/>
<keyword evidence="3" id="KW-0732">Signal</keyword>